<gene>
    <name evidence="4" type="ORF">SAMN05216548_10517</name>
</gene>
<dbReference type="Pfam" id="PF17482">
    <property type="entry name" value="Phage_sheath_1C"/>
    <property type="match status" value="1"/>
</dbReference>
<reference evidence="4 5" key="1">
    <citation type="submission" date="2016-10" db="EMBL/GenBank/DDBJ databases">
        <authorList>
            <person name="de Groot N.N."/>
        </authorList>
    </citation>
    <scope>NUCLEOTIDE SEQUENCE [LARGE SCALE GENOMIC DNA]</scope>
    <source>
        <strain evidence="4 5">A52C2</strain>
    </source>
</reference>
<dbReference type="EMBL" id="FOFG01000005">
    <property type="protein sequence ID" value="SEQ48595.1"/>
    <property type="molecule type" value="Genomic_DNA"/>
</dbReference>
<evidence type="ECO:0000259" key="2">
    <source>
        <dbReference type="Pfam" id="PF04984"/>
    </source>
</evidence>
<feature type="domain" description="Tail sheath protein subtilisin-like" evidence="2">
    <location>
        <begin position="208"/>
        <end position="380"/>
    </location>
</feature>
<name>A0A1H9GEP2_9HYPH</name>
<dbReference type="InterPro" id="IPR035089">
    <property type="entry name" value="Phage_sheath_subtilisin"/>
</dbReference>
<accession>A0A1H9GEP2</accession>
<dbReference type="STRING" id="1855383.SAMN05216548_10517"/>
<proteinExistence type="inferred from homology"/>
<evidence type="ECO:0000259" key="3">
    <source>
        <dbReference type="Pfam" id="PF17482"/>
    </source>
</evidence>
<dbReference type="Proteomes" id="UP000199647">
    <property type="component" value="Unassembled WGS sequence"/>
</dbReference>
<evidence type="ECO:0000313" key="4">
    <source>
        <dbReference type="EMBL" id="SEQ48595.1"/>
    </source>
</evidence>
<dbReference type="InterPro" id="IPR020287">
    <property type="entry name" value="Tail_sheath_C"/>
</dbReference>
<feature type="domain" description="Tail sheath protein C-terminal" evidence="3">
    <location>
        <begin position="390"/>
        <end position="500"/>
    </location>
</feature>
<dbReference type="AlphaFoldDB" id="A0A1H9GEP2"/>
<dbReference type="RefSeq" id="WP_092496172.1">
    <property type="nucleotide sequence ID" value="NZ_FOFG01000005.1"/>
</dbReference>
<sequence length="515" mass="54001">MTVAFNQMPSDMRTSLFFAEFNAGAAPYSGKSTQVLIGHMLTGGAATLGKLQILSSRDPNGLFGAGSTLADQAQFARWHDPVGAIYVLPVAEPDGAVKAAGTLTFTGPATASGTLVRYVAGEAVSIAVAAGDTATAIATRFAAAVAKGYTRFSRKMAFPVTATVAGAVVTLTARHGGSVGNQIRVESGLDGDEVDPTGVTVTVVQPTGGSGEVDMAAALALIGNAEATWIASPFNSVAHLDAVKDYLSNSGSGRWSPTVQKQGHYTTAMDGTLATLTAFGAVRNDPHATVLGIYNSPHPLWCVTAALNGRIALSKNMGAAVTEAIEIARPLQTLSLDGIRAPKDENDRWAQSDRQSLYENGIAGFTVAADGTVQLERICTTYQVNAYGTADTTWLDVETLAISMYVGRYLRQRVEETYPRHALKDENPRGIQGIVTPADAKATIVHAYAELCNLAGICENLDVFADALIVERSSDSCRLNAYIPVDVTNQLRVFAANVTVFLQFDNDAAASAATA</sequence>
<dbReference type="Pfam" id="PF04984">
    <property type="entry name" value="Phage_sheath_1"/>
    <property type="match status" value="1"/>
</dbReference>
<comment type="similarity">
    <text evidence="1">Belongs to the myoviridae tail sheath protein family.</text>
</comment>
<evidence type="ECO:0000313" key="5">
    <source>
        <dbReference type="Proteomes" id="UP000199647"/>
    </source>
</evidence>
<evidence type="ECO:0000256" key="1">
    <source>
        <dbReference type="ARBA" id="ARBA00008005"/>
    </source>
</evidence>
<protein>
    <submittedName>
        <fullName evidence="4">Mu-like prophage tail sheath protein gpL</fullName>
    </submittedName>
</protein>
<keyword evidence="5" id="KW-1185">Reference proteome</keyword>
<dbReference type="OrthoDB" id="5442644at2"/>
<organism evidence="4 5">
    <name type="scientific">Faunimonas pinastri</name>
    <dbReference type="NCBI Taxonomy" id="1855383"/>
    <lineage>
        <taxon>Bacteria</taxon>
        <taxon>Pseudomonadati</taxon>
        <taxon>Pseudomonadota</taxon>
        <taxon>Alphaproteobacteria</taxon>
        <taxon>Hyphomicrobiales</taxon>
        <taxon>Afifellaceae</taxon>
        <taxon>Faunimonas</taxon>
    </lineage>
</organism>